<protein>
    <submittedName>
        <fullName evidence="1">Uncharacterized protein</fullName>
    </submittedName>
</protein>
<proteinExistence type="predicted"/>
<sequence>MTEKANFATGANFSLLKVNFQAMYEKSEDGSKVLLLPTKTENPPSVSLGEMVNEFKIGFGIEGADKVITDKVNAVKKEDKSININEIKFQLAAAFLYMEKPKEEKKDTPQNEESKPKTEYALAINIDLKDALPDFGFFKINNVFIAVWNTERKAVLKNIGAGEITEMLKLLDA</sequence>
<gene>
    <name evidence="1" type="ORF">O6P32_13365</name>
</gene>
<reference evidence="1" key="1">
    <citation type="submission" date="2022-12" db="EMBL/GenBank/DDBJ databases">
        <title>Phocaeicola acetigenes sp. nov., isolated feces from a healthy human.</title>
        <authorList>
            <person name="Do H."/>
            <person name="Ha Y.B."/>
            <person name="Kim J.-S."/>
            <person name="Suh M.K."/>
            <person name="Kim H.S."/>
            <person name="Lee J.-S."/>
        </authorList>
    </citation>
    <scope>NUCLEOTIDE SEQUENCE</scope>
    <source>
        <strain evidence="1">KGMB11183</strain>
    </source>
</reference>
<dbReference type="RefSeq" id="WP_269879020.1">
    <property type="nucleotide sequence ID" value="NZ_JAPZVM010000019.1"/>
</dbReference>
<comment type="caution">
    <text evidence="1">The sequence shown here is derived from an EMBL/GenBank/DDBJ whole genome shotgun (WGS) entry which is preliminary data.</text>
</comment>
<name>A0ABT4PKU4_9BACT</name>
<accession>A0ABT4PKU4</accession>
<evidence type="ECO:0000313" key="2">
    <source>
        <dbReference type="Proteomes" id="UP001141933"/>
    </source>
</evidence>
<dbReference type="EMBL" id="JAPZVM010000019">
    <property type="protein sequence ID" value="MCZ8373687.1"/>
    <property type="molecule type" value="Genomic_DNA"/>
</dbReference>
<dbReference type="Proteomes" id="UP001141933">
    <property type="component" value="Unassembled WGS sequence"/>
</dbReference>
<evidence type="ECO:0000313" key="1">
    <source>
        <dbReference type="EMBL" id="MCZ8373687.1"/>
    </source>
</evidence>
<organism evidence="1 2">
    <name type="scientific">Phocaeicola acetigenes</name>
    <dbReference type="NCBI Taxonomy" id="3016083"/>
    <lineage>
        <taxon>Bacteria</taxon>
        <taxon>Pseudomonadati</taxon>
        <taxon>Bacteroidota</taxon>
        <taxon>Bacteroidia</taxon>
        <taxon>Bacteroidales</taxon>
        <taxon>Bacteroidaceae</taxon>
        <taxon>Phocaeicola</taxon>
    </lineage>
</organism>
<keyword evidence="2" id="KW-1185">Reference proteome</keyword>